<feature type="compositionally biased region" description="Low complexity" evidence="1">
    <location>
        <begin position="227"/>
        <end position="255"/>
    </location>
</feature>
<dbReference type="Proteomes" id="UP000054166">
    <property type="component" value="Unassembled WGS sequence"/>
</dbReference>
<feature type="compositionally biased region" description="Polar residues" evidence="1">
    <location>
        <begin position="202"/>
        <end position="213"/>
    </location>
</feature>
<accession>A0A0C3F5A6</accession>
<keyword evidence="4" id="KW-1185">Reference proteome</keyword>
<proteinExistence type="predicted"/>
<sequence>MSSKPGLSTRLTTYTKNHPRADDSGGKALENALNQLKEAKKQTKKRKEAERQRKAKLQAEDDAEALLEERRWQASHGGGQDVNDLFDDEEQQEMDDDPFADFDDAELMVEDEVIDNARVQPVLGKRVDESDAEDHEDDVDDGNSTAGDDDGDGKEADGVDEDEIFQEVLRMVRARKAEEQRTVKRRQLNSGAPAEKAKQRGPTFSVSGPSTVRSKLPARRVEKDKSAQATATSNSSSSPRASSAPPSTPTRPAKSGNKARLVDQTPVSKTVTKRACLLVRVFLATINAFPDDATLEAQLKACHMDSKKHLVDAGVLNAQDQTRSLNSKSHKIVHCSRSIPSYGLAESMQMKDRLSQLRGEIKTKAQSAVSGIYGITLKLSKEEIEALIKKLLRKAAFTFRDPEKRSGLFANEIFAVLLAQQWFNPNKKSSEGVGDYAASFNPIPTPLIALIATAVKCALKSWESGTYKNISFTEHDYAKVYRRHSRSLARFKEKQPANLLKLCRKLWEDSWALAGNLPLDTDEVEDDIDDADFEAEEMGGRD</sequence>
<feature type="compositionally biased region" description="Basic and acidic residues" evidence="1">
    <location>
        <begin position="37"/>
        <end position="52"/>
    </location>
</feature>
<feature type="compositionally biased region" description="Acidic residues" evidence="1">
    <location>
        <begin position="130"/>
        <end position="165"/>
    </location>
</feature>
<feature type="compositionally biased region" description="Polar residues" evidence="1">
    <location>
        <begin position="1"/>
        <end position="16"/>
    </location>
</feature>
<dbReference type="Pfam" id="PF20149">
    <property type="entry name" value="DUF6532"/>
    <property type="match status" value="1"/>
</dbReference>
<reference evidence="4" key="2">
    <citation type="submission" date="2015-01" db="EMBL/GenBank/DDBJ databases">
        <title>Evolutionary Origins and Diversification of the Mycorrhizal Mutualists.</title>
        <authorList>
            <consortium name="DOE Joint Genome Institute"/>
            <consortium name="Mycorrhizal Genomics Consortium"/>
            <person name="Kohler A."/>
            <person name="Kuo A."/>
            <person name="Nagy L.G."/>
            <person name="Floudas D."/>
            <person name="Copeland A."/>
            <person name="Barry K.W."/>
            <person name="Cichocki N."/>
            <person name="Veneault-Fourrey C."/>
            <person name="LaButti K."/>
            <person name="Lindquist E.A."/>
            <person name="Lipzen A."/>
            <person name="Lundell T."/>
            <person name="Morin E."/>
            <person name="Murat C."/>
            <person name="Riley R."/>
            <person name="Ohm R."/>
            <person name="Sun H."/>
            <person name="Tunlid A."/>
            <person name="Henrissat B."/>
            <person name="Grigoriev I.V."/>
            <person name="Hibbett D.S."/>
            <person name="Martin F."/>
        </authorList>
    </citation>
    <scope>NUCLEOTIDE SEQUENCE [LARGE SCALE GENOMIC DNA]</scope>
    <source>
        <strain evidence="4">F 1598</strain>
    </source>
</reference>
<protein>
    <recommendedName>
        <fullName evidence="2">DUF6532 domain-containing protein</fullName>
    </recommendedName>
</protein>
<feature type="domain" description="DUF6532" evidence="2">
    <location>
        <begin position="275"/>
        <end position="491"/>
    </location>
</feature>
<evidence type="ECO:0000256" key="1">
    <source>
        <dbReference type="SAM" id="MobiDB-lite"/>
    </source>
</evidence>
<evidence type="ECO:0000313" key="4">
    <source>
        <dbReference type="Proteomes" id="UP000054166"/>
    </source>
</evidence>
<dbReference type="STRING" id="765440.A0A0C3F5A6"/>
<organism evidence="3 4">
    <name type="scientific">Piloderma croceum (strain F 1598)</name>
    <dbReference type="NCBI Taxonomy" id="765440"/>
    <lineage>
        <taxon>Eukaryota</taxon>
        <taxon>Fungi</taxon>
        <taxon>Dikarya</taxon>
        <taxon>Basidiomycota</taxon>
        <taxon>Agaricomycotina</taxon>
        <taxon>Agaricomycetes</taxon>
        <taxon>Agaricomycetidae</taxon>
        <taxon>Atheliales</taxon>
        <taxon>Atheliaceae</taxon>
        <taxon>Piloderma</taxon>
    </lineage>
</organism>
<evidence type="ECO:0000313" key="3">
    <source>
        <dbReference type="EMBL" id="KIM75066.1"/>
    </source>
</evidence>
<feature type="compositionally biased region" description="Acidic residues" evidence="1">
    <location>
        <begin position="84"/>
        <end position="98"/>
    </location>
</feature>
<evidence type="ECO:0000259" key="2">
    <source>
        <dbReference type="Pfam" id="PF20149"/>
    </source>
</evidence>
<dbReference type="AlphaFoldDB" id="A0A0C3F5A6"/>
<name>A0A0C3F5A6_PILCF</name>
<dbReference type="InterPro" id="IPR045341">
    <property type="entry name" value="DUF6532"/>
</dbReference>
<reference evidence="3 4" key="1">
    <citation type="submission" date="2014-04" db="EMBL/GenBank/DDBJ databases">
        <authorList>
            <consortium name="DOE Joint Genome Institute"/>
            <person name="Kuo A."/>
            <person name="Tarkka M."/>
            <person name="Buscot F."/>
            <person name="Kohler A."/>
            <person name="Nagy L.G."/>
            <person name="Floudas D."/>
            <person name="Copeland A."/>
            <person name="Barry K.W."/>
            <person name="Cichocki N."/>
            <person name="Veneault-Fourrey C."/>
            <person name="LaButti K."/>
            <person name="Lindquist E.A."/>
            <person name="Lipzen A."/>
            <person name="Lundell T."/>
            <person name="Morin E."/>
            <person name="Murat C."/>
            <person name="Sun H."/>
            <person name="Tunlid A."/>
            <person name="Henrissat B."/>
            <person name="Grigoriev I.V."/>
            <person name="Hibbett D.S."/>
            <person name="Martin F."/>
            <person name="Nordberg H.P."/>
            <person name="Cantor M.N."/>
            <person name="Hua S.X."/>
        </authorList>
    </citation>
    <scope>NUCLEOTIDE SEQUENCE [LARGE SCALE GENOMIC DNA]</scope>
    <source>
        <strain evidence="3 4">F 1598</strain>
    </source>
</reference>
<dbReference type="HOGENOM" id="CLU_037453_0_0_1"/>
<feature type="region of interest" description="Disordered" evidence="1">
    <location>
        <begin position="1"/>
        <end position="98"/>
    </location>
</feature>
<gene>
    <name evidence="3" type="ORF">PILCRDRAFT_13882</name>
</gene>
<dbReference type="EMBL" id="KN833051">
    <property type="protein sequence ID" value="KIM75066.1"/>
    <property type="molecule type" value="Genomic_DNA"/>
</dbReference>
<dbReference type="OrthoDB" id="3257342at2759"/>
<feature type="region of interest" description="Disordered" evidence="1">
    <location>
        <begin position="113"/>
        <end position="266"/>
    </location>
</feature>
<dbReference type="InParanoid" id="A0A0C3F5A6"/>